<sequence length="206" mass="22808">MQSTEERVCEEEQSEEMFRNAQEQEEIPPLQGEEEKEEEEAVEQMSPEGVASQEEIRVLLRCWDPLWPFRRNWIDEMQVEDISGEDKQKQPPVKERMAMKRKVKKHTVSSTSGVSQTAVSAAIQAVTSALVNQANSIVNPFHCWSKKGWSSPLLRRRGADCLEGMDLGCVNCDVSASGSLDTGSGGAAEQLGPGTAEPSAKHIFVC</sequence>
<name>A0A9Q1E800_SYNKA</name>
<gene>
    <name evidence="2" type="ORF">SKAU_G00412140</name>
</gene>
<evidence type="ECO:0000313" key="2">
    <source>
        <dbReference type="EMBL" id="KAJ8333895.1"/>
    </source>
</evidence>
<accession>A0A9Q1E800</accession>
<dbReference type="Proteomes" id="UP001152622">
    <property type="component" value="Chromosome 22"/>
</dbReference>
<organism evidence="2 3">
    <name type="scientific">Synaphobranchus kaupii</name>
    <name type="common">Kaup's arrowtooth eel</name>
    <dbReference type="NCBI Taxonomy" id="118154"/>
    <lineage>
        <taxon>Eukaryota</taxon>
        <taxon>Metazoa</taxon>
        <taxon>Chordata</taxon>
        <taxon>Craniata</taxon>
        <taxon>Vertebrata</taxon>
        <taxon>Euteleostomi</taxon>
        <taxon>Actinopterygii</taxon>
        <taxon>Neopterygii</taxon>
        <taxon>Teleostei</taxon>
        <taxon>Anguilliformes</taxon>
        <taxon>Synaphobranchidae</taxon>
        <taxon>Synaphobranchus</taxon>
    </lineage>
</organism>
<feature type="region of interest" description="Disordered" evidence="1">
    <location>
        <begin position="1"/>
        <end position="49"/>
    </location>
</feature>
<evidence type="ECO:0000313" key="3">
    <source>
        <dbReference type="Proteomes" id="UP001152622"/>
    </source>
</evidence>
<reference evidence="2" key="1">
    <citation type="journal article" date="2023" name="Science">
        <title>Genome structures resolve the early diversification of teleost fishes.</title>
        <authorList>
            <person name="Parey E."/>
            <person name="Louis A."/>
            <person name="Montfort J."/>
            <person name="Bouchez O."/>
            <person name="Roques C."/>
            <person name="Iampietro C."/>
            <person name="Lluch J."/>
            <person name="Castinel A."/>
            <person name="Donnadieu C."/>
            <person name="Desvignes T."/>
            <person name="Floi Bucao C."/>
            <person name="Jouanno E."/>
            <person name="Wen M."/>
            <person name="Mejri S."/>
            <person name="Dirks R."/>
            <person name="Jansen H."/>
            <person name="Henkel C."/>
            <person name="Chen W.J."/>
            <person name="Zahm M."/>
            <person name="Cabau C."/>
            <person name="Klopp C."/>
            <person name="Thompson A.W."/>
            <person name="Robinson-Rechavi M."/>
            <person name="Braasch I."/>
            <person name="Lecointre G."/>
            <person name="Bobe J."/>
            <person name="Postlethwait J.H."/>
            <person name="Berthelot C."/>
            <person name="Roest Crollius H."/>
            <person name="Guiguen Y."/>
        </authorList>
    </citation>
    <scope>NUCLEOTIDE SEQUENCE</scope>
    <source>
        <strain evidence="2">WJC10195</strain>
    </source>
</reference>
<feature type="compositionally biased region" description="Acidic residues" evidence="1">
    <location>
        <begin position="32"/>
        <end position="42"/>
    </location>
</feature>
<protein>
    <submittedName>
        <fullName evidence="2">Uncharacterized protein</fullName>
    </submittedName>
</protein>
<dbReference type="EMBL" id="JAINUF010000022">
    <property type="protein sequence ID" value="KAJ8333895.1"/>
    <property type="molecule type" value="Genomic_DNA"/>
</dbReference>
<proteinExistence type="predicted"/>
<dbReference type="AlphaFoldDB" id="A0A9Q1E800"/>
<comment type="caution">
    <text evidence="2">The sequence shown here is derived from an EMBL/GenBank/DDBJ whole genome shotgun (WGS) entry which is preliminary data.</text>
</comment>
<keyword evidence="3" id="KW-1185">Reference proteome</keyword>
<evidence type="ECO:0000256" key="1">
    <source>
        <dbReference type="SAM" id="MobiDB-lite"/>
    </source>
</evidence>